<dbReference type="PANTHER" id="PTHR35180:SF7">
    <property type="entry name" value="SRCR DOMAIN-CONTAINING PROTEIN"/>
    <property type="match status" value="1"/>
</dbReference>
<proteinExistence type="predicted"/>
<keyword evidence="3" id="KW-1185">Reference proteome</keyword>
<dbReference type="Proteomes" id="UP001432322">
    <property type="component" value="Unassembled WGS sequence"/>
</dbReference>
<comment type="caution">
    <text evidence="2">The sequence shown here is derived from an EMBL/GenBank/DDBJ whole genome shotgun (WGS) entry which is preliminary data.</text>
</comment>
<evidence type="ECO:0000313" key="3">
    <source>
        <dbReference type="Proteomes" id="UP001432322"/>
    </source>
</evidence>
<keyword evidence="1" id="KW-0732">Signal</keyword>
<dbReference type="EMBL" id="BTSY01000007">
    <property type="protein sequence ID" value="GMT36470.1"/>
    <property type="molecule type" value="Genomic_DNA"/>
</dbReference>
<dbReference type="AlphaFoldDB" id="A0AAV5WY90"/>
<gene>
    <name evidence="2" type="ORF">PFISCL1PPCAC_27767</name>
</gene>
<accession>A0AAV5WY90</accession>
<evidence type="ECO:0000256" key="1">
    <source>
        <dbReference type="SAM" id="SignalP"/>
    </source>
</evidence>
<reference evidence="2" key="1">
    <citation type="submission" date="2023-10" db="EMBL/GenBank/DDBJ databases">
        <title>Genome assembly of Pristionchus species.</title>
        <authorList>
            <person name="Yoshida K."/>
            <person name="Sommer R.J."/>
        </authorList>
    </citation>
    <scope>NUCLEOTIDE SEQUENCE</scope>
    <source>
        <strain evidence="2">RS5133</strain>
    </source>
</reference>
<sequence length="104" mass="11109">MSSSSALLAVALLFAAVLCSSISADCEGPDCEAQCTWRGSAPVCMGECEDGELKKKEAATAAEAKPYETTFGKECWYGKKWYCCKQNVTDDSIANRVAPRAVAL</sequence>
<dbReference type="PANTHER" id="PTHR35180">
    <property type="entry name" value="PROTEIN CBG06219"/>
    <property type="match status" value="1"/>
</dbReference>
<name>A0AAV5WY90_9BILA</name>
<protein>
    <submittedName>
        <fullName evidence="2">Uncharacterized protein</fullName>
    </submittedName>
</protein>
<organism evidence="2 3">
    <name type="scientific">Pristionchus fissidentatus</name>
    <dbReference type="NCBI Taxonomy" id="1538716"/>
    <lineage>
        <taxon>Eukaryota</taxon>
        <taxon>Metazoa</taxon>
        <taxon>Ecdysozoa</taxon>
        <taxon>Nematoda</taxon>
        <taxon>Chromadorea</taxon>
        <taxon>Rhabditida</taxon>
        <taxon>Rhabditina</taxon>
        <taxon>Diplogasteromorpha</taxon>
        <taxon>Diplogasteroidea</taxon>
        <taxon>Neodiplogasteridae</taxon>
        <taxon>Pristionchus</taxon>
    </lineage>
</organism>
<feature type="chain" id="PRO_5043809097" evidence="1">
    <location>
        <begin position="20"/>
        <end position="104"/>
    </location>
</feature>
<evidence type="ECO:0000313" key="2">
    <source>
        <dbReference type="EMBL" id="GMT36470.1"/>
    </source>
</evidence>
<feature type="signal peptide" evidence="1">
    <location>
        <begin position="1"/>
        <end position="19"/>
    </location>
</feature>